<sequence>MKKFLIFIALIVVGYFVYDNFIKEKEVLVVNGNLVKMKESVDIDAPAIQPRTWGHIEGTVKNISESEVKNIEIVYKINGKESVARLSKLAAGEESKFKTERVMLNSYEASHFLEKVTFDKK</sequence>
<evidence type="ECO:0000313" key="1">
    <source>
        <dbReference type="EMBL" id="HFI92778.1"/>
    </source>
</evidence>
<dbReference type="AlphaFoldDB" id="A0A7V3E8V0"/>
<gene>
    <name evidence="1" type="ORF">ENS31_14765</name>
</gene>
<dbReference type="RefSeq" id="WP_304145252.1">
    <property type="nucleotide sequence ID" value="NZ_JAOAIE010000051.1"/>
</dbReference>
<protein>
    <submittedName>
        <fullName evidence="1">Uncharacterized protein</fullName>
    </submittedName>
</protein>
<proteinExistence type="predicted"/>
<comment type="caution">
    <text evidence="1">The sequence shown here is derived from an EMBL/GenBank/DDBJ whole genome shotgun (WGS) entry which is preliminary data.</text>
</comment>
<name>A0A7V3E8V0_9BACT</name>
<organism evidence="1">
    <name type="scientific">Ignavibacterium album</name>
    <dbReference type="NCBI Taxonomy" id="591197"/>
    <lineage>
        <taxon>Bacteria</taxon>
        <taxon>Pseudomonadati</taxon>
        <taxon>Ignavibacteriota</taxon>
        <taxon>Ignavibacteria</taxon>
        <taxon>Ignavibacteriales</taxon>
        <taxon>Ignavibacteriaceae</taxon>
        <taxon>Ignavibacterium</taxon>
    </lineage>
</organism>
<reference evidence="1" key="1">
    <citation type="journal article" date="2020" name="mSystems">
        <title>Genome- and Community-Level Interaction Insights into Carbon Utilization and Element Cycling Functions of Hydrothermarchaeota in Hydrothermal Sediment.</title>
        <authorList>
            <person name="Zhou Z."/>
            <person name="Liu Y."/>
            <person name="Xu W."/>
            <person name="Pan J."/>
            <person name="Luo Z.H."/>
            <person name="Li M."/>
        </authorList>
    </citation>
    <scope>NUCLEOTIDE SEQUENCE [LARGE SCALE GENOMIC DNA]</scope>
    <source>
        <strain evidence="1">SpSt-479</strain>
    </source>
</reference>
<accession>A0A7V3E8V0</accession>
<dbReference type="EMBL" id="DSUJ01000011">
    <property type="protein sequence ID" value="HFI92778.1"/>
    <property type="molecule type" value="Genomic_DNA"/>
</dbReference>